<keyword evidence="3" id="KW-1185">Reference proteome</keyword>
<dbReference type="Proteomes" id="UP001066276">
    <property type="component" value="Chromosome 7"/>
</dbReference>
<proteinExistence type="predicted"/>
<sequence>MGTPPDAPDPDFRVSPQKEMTDSREGRRSFLPRGGRRSREGRHAPRRNWTDQRRLQSPAEKIRNEAKTRRPSLPPRYGPY</sequence>
<name>A0AAV7PM26_PLEWA</name>
<comment type="caution">
    <text evidence="2">The sequence shown here is derived from an EMBL/GenBank/DDBJ whole genome shotgun (WGS) entry which is preliminary data.</text>
</comment>
<feature type="region of interest" description="Disordered" evidence="1">
    <location>
        <begin position="1"/>
        <end position="80"/>
    </location>
</feature>
<feature type="compositionally biased region" description="Basic and acidic residues" evidence="1">
    <location>
        <begin position="37"/>
        <end position="68"/>
    </location>
</feature>
<evidence type="ECO:0000313" key="2">
    <source>
        <dbReference type="EMBL" id="KAJ1126440.1"/>
    </source>
</evidence>
<evidence type="ECO:0000313" key="3">
    <source>
        <dbReference type="Proteomes" id="UP001066276"/>
    </source>
</evidence>
<feature type="compositionally biased region" description="Basic and acidic residues" evidence="1">
    <location>
        <begin position="19"/>
        <end position="28"/>
    </location>
</feature>
<dbReference type="AlphaFoldDB" id="A0AAV7PM26"/>
<organism evidence="2 3">
    <name type="scientific">Pleurodeles waltl</name>
    <name type="common">Iberian ribbed newt</name>
    <dbReference type="NCBI Taxonomy" id="8319"/>
    <lineage>
        <taxon>Eukaryota</taxon>
        <taxon>Metazoa</taxon>
        <taxon>Chordata</taxon>
        <taxon>Craniata</taxon>
        <taxon>Vertebrata</taxon>
        <taxon>Euteleostomi</taxon>
        <taxon>Amphibia</taxon>
        <taxon>Batrachia</taxon>
        <taxon>Caudata</taxon>
        <taxon>Salamandroidea</taxon>
        <taxon>Salamandridae</taxon>
        <taxon>Pleurodelinae</taxon>
        <taxon>Pleurodeles</taxon>
    </lineage>
</organism>
<protein>
    <submittedName>
        <fullName evidence="2">Uncharacterized protein</fullName>
    </submittedName>
</protein>
<dbReference type="EMBL" id="JANPWB010000011">
    <property type="protein sequence ID" value="KAJ1126440.1"/>
    <property type="molecule type" value="Genomic_DNA"/>
</dbReference>
<gene>
    <name evidence="2" type="ORF">NDU88_004847</name>
</gene>
<evidence type="ECO:0000256" key="1">
    <source>
        <dbReference type="SAM" id="MobiDB-lite"/>
    </source>
</evidence>
<reference evidence="2" key="1">
    <citation type="journal article" date="2022" name="bioRxiv">
        <title>Sequencing and chromosome-scale assembly of the giantPleurodeles waltlgenome.</title>
        <authorList>
            <person name="Brown T."/>
            <person name="Elewa A."/>
            <person name="Iarovenko S."/>
            <person name="Subramanian E."/>
            <person name="Araus A.J."/>
            <person name="Petzold A."/>
            <person name="Susuki M."/>
            <person name="Suzuki K.-i.T."/>
            <person name="Hayashi T."/>
            <person name="Toyoda A."/>
            <person name="Oliveira C."/>
            <person name="Osipova E."/>
            <person name="Leigh N.D."/>
            <person name="Simon A."/>
            <person name="Yun M.H."/>
        </authorList>
    </citation>
    <scope>NUCLEOTIDE SEQUENCE</scope>
    <source>
        <strain evidence="2">20211129_DDA</strain>
        <tissue evidence="2">Liver</tissue>
    </source>
</reference>
<accession>A0AAV7PM26</accession>